<sequence>MELDATQLALSKEERERRQRDKLCFHYGKPGHVSKACKQQPRRGQQEKPKQLRATAEFCATRGAYDITSTSTPQRRSNERLRKLFKECTTLSDNEIEQELQEEDSTEYRSTKSNWPAENPSMLAATNHESPTSNEYSSVKWEDCTPEGYIRRLTNLTNEICQIISTDGKNTNHKEPDQEDYPAIDWTTINQPINPLDKEYGTQWVSLNPNREQSHEIPKTPQKSPQNNDEADQYAAWLRQPDQKQLAEL</sequence>
<evidence type="ECO:0000313" key="2">
    <source>
        <dbReference type="EMBL" id="GIC84189.1"/>
    </source>
</evidence>
<organism evidence="2 3">
    <name type="scientific">Aspergillus udagawae</name>
    <dbReference type="NCBI Taxonomy" id="91492"/>
    <lineage>
        <taxon>Eukaryota</taxon>
        <taxon>Fungi</taxon>
        <taxon>Dikarya</taxon>
        <taxon>Ascomycota</taxon>
        <taxon>Pezizomycotina</taxon>
        <taxon>Eurotiomycetes</taxon>
        <taxon>Eurotiomycetidae</taxon>
        <taxon>Eurotiales</taxon>
        <taxon>Aspergillaceae</taxon>
        <taxon>Aspergillus</taxon>
        <taxon>Aspergillus subgen. Fumigati</taxon>
    </lineage>
</organism>
<evidence type="ECO:0000256" key="1">
    <source>
        <dbReference type="SAM" id="MobiDB-lite"/>
    </source>
</evidence>
<reference evidence="2" key="1">
    <citation type="journal article" date="2015" name="Genome Announc.">
        <title>Draft Genome Sequence of the Pathogenic Filamentous Fungus Aspergillus udagawae Strain IFM 46973T.</title>
        <authorList>
            <person name="Kusuya Y."/>
            <person name="Takahashi-Nakaguchi A."/>
            <person name="Takahashi H."/>
            <person name="Yaguchi T."/>
        </authorList>
    </citation>
    <scope>NUCLEOTIDE SEQUENCE</scope>
    <source>
        <strain evidence="2">IFM 46973</strain>
    </source>
</reference>
<dbReference type="GeneID" id="66987479"/>
<feature type="region of interest" description="Disordered" evidence="1">
    <location>
        <begin position="95"/>
        <end position="139"/>
    </location>
</feature>
<feature type="region of interest" description="Disordered" evidence="1">
    <location>
        <begin position="1"/>
        <end position="53"/>
    </location>
</feature>
<feature type="compositionally biased region" description="Acidic residues" evidence="1">
    <location>
        <begin position="95"/>
        <end position="105"/>
    </location>
</feature>
<evidence type="ECO:0000313" key="3">
    <source>
        <dbReference type="Proteomes" id="UP000036893"/>
    </source>
</evidence>
<dbReference type="Proteomes" id="UP000036893">
    <property type="component" value="Unassembled WGS sequence"/>
</dbReference>
<feature type="compositionally biased region" description="Basic and acidic residues" evidence="1">
    <location>
        <begin position="11"/>
        <end position="24"/>
    </location>
</feature>
<evidence type="ECO:0008006" key="4">
    <source>
        <dbReference type="Google" id="ProtNLM"/>
    </source>
</evidence>
<comment type="caution">
    <text evidence="2">The sequence shown here is derived from an EMBL/GenBank/DDBJ whole genome shotgun (WGS) entry which is preliminary data.</text>
</comment>
<reference evidence="2" key="2">
    <citation type="submission" date="2021-01" db="EMBL/GenBank/DDBJ databases">
        <title>Pan-genome distribution and transcriptional activeness of fungal secondary metabolism genes in Aspergillus section Fumigati.</title>
        <authorList>
            <person name="Takahashi H."/>
            <person name="Umemura M."/>
            <person name="Ninomiya A."/>
            <person name="Kusuya Y."/>
            <person name="Urayama S."/>
            <person name="Shimizu M."/>
            <person name="Watanabe A."/>
            <person name="Kamei K."/>
            <person name="Yaguchi T."/>
            <person name="Hagiwara D."/>
        </authorList>
    </citation>
    <scope>NUCLEOTIDE SEQUENCE</scope>
    <source>
        <strain evidence="2">IFM 46973</strain>
    </source>
</reference>
<gene>
    <name evidence="2" type="ORF">Aud_000003</name>
</gene>
<feature type="compositionally biased region" description="Polar residues" evidence="1">
    <location>
        <begin position="127"/>
        <end position="137"/>
    </location>
</feature>
<dbReference type="RefSeq" id="XP_043141455.1">
    <property type="nucleotide sequence ID" value="XM_043285520.1"/>
</dbReference>
<accession>A0A8E0QGA0</accession>
<feature type="region of interest" description="Disordered" evidence="1">
    <location>
        <begin position="205"/>
        <end position="249"/>
    </location>
</feature>
<name>A0A8E0QGA0_9EURO</name>
<proteinExistence type="predicted"/>
<dbReference type="AlphaFoldDB" id="A0A8E0QGA0"/>
<protein>
    <recommendedName>
        <fullName evidence="4">CCHC-type domain-containing protein</fullName>
    </recommendedName>
</protein>
<dbReference type="EMBL" id="BBXM02000001">
    <property type="protein sequence ID" value="GIC84189.1"/>
    <property type="molecule type" value="Genomic_DNA"/>
</dbReference>